<sequence length="125" mass="14577">MFGKDFQEPAFWRQENKFREKTGDKNVTCNPDTGKICYVMKTATSDKSRPIVHPRCFQEDKKCLIEQHVYPLHMFDKQISKNSGKNSDKKLLVQQKLPFSGKKHVLSAKKNKIEIFPITMSEKNN</sequence>
<evidence type="ECO:0000313" key="2">
    <source>
        <dbReference type="Proteomes" id="UP000887013"/>
    </source>
</evidence>
<proteinExistence type="predicted"/>
<comment type="caution">
    <text evidence="1">The sequence shown here is derived from an EMBL/GenBank/DDBJ whole genome shotgun (WGS) entry which is preliminary data.</text>
</comment>
<protein>
    <submittedName>
        <fullName evidence="1">Uncharacterized protein</fullName>
    </submittedName>
</protein>
<accession>A0A8X6UGG0</accession>
<reference evidence="1" key="1">
    <citation type="submission" date="2020-08" db="EMBL/GenBank/DDBJ databases">
        <title>Multicomponent nature underlies the extraordinary mechanical properties of spider dragline silk.</title>
        <authorList>
            <person name="Kono N."/>
            <person name="Nakamura H."/>
            <person name="Mori M."/>
            <person name="Yoshida Y."/>
            <person name="Ohtoshi R."/>
            <person name="Malay A.D."/>
            <person name="Moran D.A.P."/>
            <person name="Tomita M."/>
            <person name="Numata K."/>
            <person name="Arakawa K."/>
        </authorList>
    </citation>
    <scope>NUCLEOTIDE SEQUENCE</scope>
</reference>
<gene>
    <name evidence="1" type="ORF">NPIL_482941</name>
</gene>
<evidence type="ECO:0000313" key="1">
    <source>
        <dbReference type="EMBL" id="GFU12020.1"/>
    </source>
</evidence>
<name>A0A8X6UGG0_NEPPI</name>
<keyword evidence="2" id="KW-1185">Reference proteome</keyword>
<dbReference type="Proteomes" id="UP000887013">
    <property type="component" value="Unassembled WGS sequence"/>
</dbReference>
<dbReference type="AlphaFoldDB" id="A0A8X6UGG0"/>
<dbReference type="EMBL" id="BMAW01125369">
    <property type="protein sequence ID" value="GFU12020.1"/>
    <property type="molecule type" value="Genomic_DNA"/>
</dbReference>
<organism evidence="1 2">
    <name type="scientific">Nephila pilipes</name>
    <name type="common">Giant wood spider</name>
    <name type="synonym">Nephila maculata</name>
    <dbReference type="NCBI Taxonomy" id="299642"/>
    <lineage>
        <taxon>Eukaryota</taxon>
        <taxon>Metazoa</taxon>
        <taxon>Ecdysozoa</taxon>
        <taxon>Arthropoda</taxon>
        <taxon>Chelicerata</taxon>
        <taxon>Arachnida</taxon>
        <taxon>Araneae</taxon>
        <taxon>Araneomorphae</taxon>
        <taxon>Entelegynae</taxon>
        <taxon>Araneoidea</taxon>
        <taxon>Nephilidae</taxon>
        <taxon>Nephila</taxon>
    </lineage>
</organism>